<dbReference type="EMBL" id="CM042013">
    <property type="protein sequence ID" value="KAI3740158.1"/>
    <property type="molecule type" value="Genomic_DNA"/>
</dbReference>
<keyword evidence="2" id="KW-1185">Reference proteome</keyword>
<name>A0ACB9D126_CICIN</name>
<organism evidence="1 2">
    <name type="scientific">Cichorium intybus</name>
    <name type="common">Chicory</name>
    <dbReference type="NCBI Taxonomy" id="13427"/>
    <lineage>
        <taxon>Eukaryota</taxon>
        <taxon>Viridiplantae</taxon>
        <taxon>Streptophyta</taxon>
        <taxon>Embryophyta</taxon>
        <taxon>Tracheophyta</taxon>
        <taxon>Spermatophyta</taxon>
        <taxon>Magnoliopsida</taxon>
        <taxon>eudicotyledons</taxon>
        <taxon>Gunneridae</taxon>
        <taxon>Pentapetalae</taxon>
        <taxon>asterids</taxon>
        <taxon>campanulids</taxon>
        <taxon>Asterales</taxon>
        <taxon>Asteraceae</taxon>
        <taxon>Cichorioideae</taxon>
        <taxon>Cichorieae</taxon>
        <taxon>Cichoriinae</taxon>
        <taxon>Cichorium</taxon>
    </lineage>
</organism>
<accession>A0ACB9D126</accession>
<reference evidence="2" key="1">
    <citation type="journal article" date="2022" name="Mol. Ecol. Resour.">
        <title>The genomes of chicory, endive, great burdock and yacon provide insights into Asteraceae palaeo-polyploidization history and plant inulin production.</title>
        <authorList>
            <person name="Fan W."/>
            <person name="Wang S."/>
            <person name="Wang H."/>
            <person name="Wang A."/>
            <person name="Jiang F."/>
            <person name="Liu H."/>
            <person name="Zhao H."/>
            <person name="Xu D."/>
            <person name="Zhang Y."/>
        </authorList>
    </citation>
    <scope>NUCLEOTIDE SEQUENCE [LARGE SCALE GENOMIC DNA]</scope>
    <source>
        <strain evidence="2">cv. Punajuju</strain>
    </source>
</reference>
<evidence type="ECO:0000313" key="1">
    <source>
        <dbReference type="EMBL" id="KAI3740158.1"/>
    </source>
</evidence>
<sequence>MEEGTIVDYGHDKVIKLKEINPLDKFLPPPPTTRCSDELQEKLIKFRMLKKKRGRSFNSEVRNRKEYRNPDLLTHAVTYQNIDEIGTCFIR</sequence>
<evidence type="ECO:0000313" key="2">
    <source>
        <dbReference type="Proteomes" id="UP001055811"/>
    </source>
</evidence>
<dbReference type="Proteomes" id="UP001055811">
    <property type="component" value="Linkage Group LG05"/>
</dbReference>
<gene>
    <name evidence="1" type="ORF">L2E82_30580</name>
</gene>
<comment type="caution">
    <text evidence="1">The sequence shown here is derived from an EMBL/GenBank/DDBJ whole genome shotgun (WGS) entry which is preliminary data.</text>
</comment>
<proteinExistence type="predicted"/>
<protein>
    <submittedName>
        <fullName evidence="1">Uncharacterized protein</fullName>
    </submittedName>
</protein>
<reference evidence="1 2" key="2">
    <citation type="journal article" date="2022" name="Mol. Ecol. Resour.">
        <title>The genomes of chicory, endive, great burdock and yacon provide insights into Asteraceae paleo-polyploidization history and plant inulin production.</title>
        <authorList>
            <person name="Fan W."/>
            <person name="Wang S."/>
            <person name="Wang H."/>
            <person name="Wang A."/>
            <person name="Jiang F."/>
            <person name="Liu H."/>
            <person name="Zhao H."/>
            <person name="Xu D."/>
            <person name="Zhang Y."/>
        </authorList>
    </citation>
    <scope>NUCLEOTIDE SEQUENCE [LARGE SCALE GENOMIC DNA]</scope>
    <source>
        <strain evidence="2">cv. Punajuju</strain>
        <tissue evidence="1">Leaves</tissue>
    </source>
</reference>